<sequence>MCSFEFVKEDPEHLKRSEHICLDVDGTWRIPGCFATVLEKGKTVSEVSSFRQSFLRKTFHKAEPLPLDPPELYSYSGTVSSPRWKDLDPDNFTVVCHILADMSRIPAERLINPSGKAYYQMTFEVILLFGLIEMTAHIAWMDKGVENRSPATIVYDDEPSDRASILIKDFQRFSIAW</sequence>
<dbReference type="STRING" id="686832.A0A0C3BSJ1"/>
<reference evidence="1 2" key="1">
    <citation type="submission" date="2014-04" db="EMBL/GenBank/DDBJ databases">
        <authorList>
            <consortium name="DOE Joint Genome Institute"/>
            <person name="Kuo A."/>
            <person name="Gay G."/>
            <person name="Dore J."/>
            <person name="Kohler A."/>
            <person name="Nagy L.G."/>
            <person name="Floudas D."/>
            <person name="Copeland A."/>
            <person name="Barry K.W."/>
            <person name="Cichocki N."/>
            <person name="Veneault-Fourrey C."/>
            <person name="LaButti K."/>
            <person name="Lindquist E.A."/>
            <person name="Lipzen A."/>
            <person name="Lundell T."/>
            <person name="Morin E."/>
            <person name="Murat C."/>
            <person name="Sun H."/>
            <person name="Tunlid A."/>
            <person name="Henrissat B."/>
            <person name="Grigoriev I.V."/>
            <person name="Hibbett D.S."/>
            <person name="Martin F."/>
            <person name="Nordberg H.P."/>
            <person name="Cantor M.N."/>
            <person name="Hua S.X."/>
        </authorList>
    </citation>
    <scope>NUCLEOTIDE SEQUENCE [LARGE SCALE GENOMIC DNA]</scope>
    <source>
        <strain evidence="2">h7</strain>
    </source>
</reference>
<accession>A0A0C3BSJ1</accession>
<dbReference type="Proteomes" id="UP000053424">
    <property type="component" value="Unassembled WGS sequence"/>
</dbReference>
<organism evidence="1 2">
    <name type="scientific">Hebeloma cylindrosporum</name>
    <dbReference type="NCBI Taxonomy" id="76867"/>
    <lineage>
        <taxon>Eukaryota</taxon>
        <taxon>Fungi</taxon>
        <taxon>Dikarya</taxon>
        <taxon>Basidiomycota</taxon>
        <taxon>Agaricomycotina</taxon>
        <taxon>Agaricomycetes</taxon>
        <taxon>Agaricomycetidae</taxon>
        <taxon>Agaricales</taxon>
        <taxon>Agaricineae</taxon>
        <taxon>Hymenogastraceae</taxon>
        <taxon>Hebeloma</taxon>
    </lineage>
</organism>
<dbReference type="EMBL" id="KN831834">
    <property type="protein sequence ID" value="KIM35039.1"/>
    <property type="molecule type" value="Genomic_DNA"/>
</dbReference>
<dbReference type="AlphaFoldDB" id="A0A0C3BSJ1"/>
<reference evidence="2" key="2">
    <citation type="submission" date="2015-01" db="EMBL/GenBank/DDBJ databases">
        <title>Evolutionary Origins and Diversification of the Mycorrhizal Mutualists.</title>
        <authorList>
            <consortium name="DOE Joint Genome Institute"/>
            <consortium name="Mycorrhizal Genomics Consortium"/>
            <person name="Kohler A."/>
            <person name="Kuo A."/>
            <person name="Nagy L.G."/>
            <person name="Floudas D."/>
            <person name="Copeland A."/>
            <person name="Barry K.W."/>
            <person name="Cichocki N."/>
            <person name="Veneault-Fourrey C."/>
            <person name="LaButti K."/>
            <person name="Lindquist E.A."/>
            <person name="Lipzen A."/>
            <person name="Lundell T."/>
            <person name="Morin E."/>
            <person name="Murat C."/>
            <person name="Riley R."/>
            <person name="Ohm R."/>
            <person name="Sun H."/>
            <person name="Tunlid A."/>
            <person name="Henrissat B."/>
            <person name="Grigoriev I.V."/>
            <person name="Hibbett D.S."/>
            <person name="Martin F."/>
        </authorList>
    </citation>
    <scope>NUCLEOTIDE SEQUENCE [LARGE SCALE GENOMIC DNA]</scope>
    <source>
        <strain evidence="2">h7</strain>
    </source>
</reference>
<dbReference type="HOGENOM" id="CLU_1518048_0_0_1"/>
<keyword evidence="2" id="KW-1185">Reference proteome</keyword>
<proteinExistence type="predicted"/>
<protein>
    <submittedName>
        <fullName evidence="1">Uncharacterized protein</fullName>
    </submittedName>
</protein>
<evidence type="ECO:0000313" key="2">
    <source>
        <dbReference type="Proteomes" id="UP000053424"/>
    </source>
</evidence>
<name>A0A0C3BSJ1_HEBCY</name>
<gene>
    <name evidence="1" type="ORF">M413DRAFT_449922</name>
</gene>
<evidence type="ECO:0000313" key="1">
    <source>
        <dbReference type="EMBL" id="KIM35039.1"/>
    </source>
</evidence>
<dbReference type="OrthoDB" id="3049336at2759"/>